<evidence type="ECO:0000256" key="1">
    <source>
        <dbReference type="ARBA" id="ARBA00022614"/>
    </source>
</evidence>
<dbReference type="PRINTS" id="PR00364">
    <property type="entry name" value="DISEASERSIST"/>
</dbReference>
<sequence length="769" mass="86789">MSSQTFSSSSTSEPGWNHDVFLSFRGEDTRKNFTDHLYTALVQAGIHTFRDDDELARGKEISTELLKAIQESRISIVVFSKGYASSRWCLDELVHIMHCKKTIGHTVLPIFYDVNPSDVRKQNGTFAGAFTRHEERFTAEMEKVQKWRAALTEAANLSGWDLQSLANGCESRFIEKIVEDVLNKVNYTPLNVAIHPIGIAARVEKMKALLNLGKPDVSIVGIYGMGGIGKTTLAKAIYNQICDGFEGSCFLLNIKEISEQPNGLVDLQEQLLFDILKLKNFKIGNVDRGINLIKERFRRKRVLVVLDDVDDLKQVHSLVGNSDWFGSGSRVIVTTRDEHLLTRLGVYGKYKVEELNFEESFQLFSWHAFGMAHPIEDYLELSNCVVKYVLGLPLALEVLGSFLLGRSIIEWKSELEKLHKIPPHQIQKILRISFDSLDDDTVKNIFLDIACFFIGMDKGYACRILNGCGFFPDIGISILIQEGSEAVEGLILNSHVLDYVHLKTEAFVNMKNLRLLQINGVHLTGCFEHLSKELRWLCWHKCPLKFLPQNFHLENLVVLDMQHSNVKQVWKEIKVFNKLQVLNLSNSKYLIKSPNFLQVPHLEILILRGCSSLVEVHESIGYMERLVSLNLVGCENLRNLPRSISNLKSLETLNLSGCLKLDALPEEMGNMTALSELLADKTSIKQLPFSFGLLKNLKTVSLSGFNEPDVLVEYESMVQQVDSETASAGNGTVVRAKRGRDDKEAGPSNDWPNEEKLPKQSKMESEAQE</sequence>
<keyword evidence="3" id="KW-0520">NAD</keyword>
<dbReference type="InterPro" id="IPR000157">
    <property type="entry name" value="TIR_dom"/>
</dbReference>
<dbReference type="SMART" id="SM00255">
    <property type="entry name" value="TIR"/>
    <property type="match status" value="1"/>
</dbReference>
<accession>A0A2N9FSR3</accession>
<reference evidence="6" key="1">
    <citation type="submission" date="2018-02" db="EMBL/GenBank/DDBJ databases">
        <authorList>
            <person name="Cohen D.B."/>
            <person name="Kent A.D."/>
        </authorList>
    </citation>
    <scope>NUCLEOTIDE SEQUENCE</scope>
</reference>
<dbReference type="Gene3D" id="3.40.50.10140">
    <property type="entry name" value="Toll/interleukin-1 receptor homology (TIR) domain"/>
    <property type="match status" value="1"/>
</dbReference>
<dbReference type="Pfam" id="PF01582">
    <property type="entry name" value="TIR"/>
    <property type="match status" value="1"/>
</dbReference>
<dbReference type="Gene3D" id="3.40.50.300">
    <property type="entry name" value="P-loop containing nucleotide triphosphate hydrolases"/>
    <property type="match status" value="1"/>
</dbReference>
<evidence type="ECO:0000259" key="5">
    <source>
        <dbReference type="PROSITE" id="PS50104"/>
    </source>
</evidence>
<dbReference type="SMART" id="SM00382">
    <property type="entry name" value="AAA"/>
    <property type="match status" value="1"/>
</dbReference>
<feature type="domain" description="TIR" evidence="5">
    <location>
        <begin position="16"/>
        <end position="185"/>
    </location>
</feature>
<dbReference type="GO" id="GO:0043531">
    <property type="term" value="F:ADP binding"/>
    <property type="evidence" value="ECO:0007669"/>
    <property type="project" value="InterPro"/>
</dbReference>
<evidence type="ECO:0000313" key="6">
    <source>
        <dbReference type="EMBL" id="SPC90120.1"/>
    </source>
</evidence>
<dbReference type="InterPro" id="IPR032675">
    <property type="entry name" value="LRR_dom_sf"/>
</dbReference>
<name>A0A2N9FSR3_FAGSY</name>
<dbReference type="InterPro" id="IPR027417">
    <property type="entry name" value="P-loop_NTPase"/>
</dbReference>
<dbReference type="InterPro" id="IPR042197">
    <property type="entry name" value="Apaf_helical"/>
</dbReference>
<dbReference type="InterPro" id="IPR003593">
    <property type="entry name" value="AAA+_ATPase"/>
</dbReference>
<gene>
    <name evidence="6" type="ORF">FSB_LOCUS18002</name>
</gene>
<dbReference type="PANTHER" id="PTHR11017">
    <property type="entry name" value="LEUCINE-RICH REPEAT-CONTAINING PROTEIN"/>
    <property type="match status" value="1"/>
</dbReference>
<feature type="region of interest" description="Disordered" evidence="4">
    <location>
        <begin position="722"/>
        <end position="769"/>
    </location>
</feature>
<dbReference type="SUPFAM" id="SSF52058">
    <property type="entry name" value="L domain-like"/>
    <property type="match status" value="1"/>
</dbReference>
<keyword evidence="2" id="KW-0677">Repeat</keyword>
<dbReference type="PROSITE" id="PS50104">
    <property type="entry name" value="TIR"/>
    <property type="match status" value="1"/>
</dbReference>
<dbReference type="FunFam" id="3.40.50.10140:FF:000007">
    <property type="entry name" value="Disease resistance protein (TIR-NBS-LRR class)"/>
    <property type="match status" value="1"/>
</dbReference>
<dbReference type="SUPFAM" id="SSF52200">
    <property type="entry name" value="Toll/Interleukin receptor TIR domain"/>
    <property type="match status" value="1"/>
</dbReference>
<dbReference type="GO" id="GO:0007165">
    <property type="term" value="P:signal transduction"/>
    <property type="evidence" value="ECO:0007669"/>
    <property type="project" value="InterPro"/>
</dbReference>
<feature type="compositionally biased region" description="Basic and acidic residues" evidence="4">
    <location>
        <begin position="753"/>
        <end position="769"/>
    </location>
</feature>
<dbReference type="InterPro" id="IPR044974">
    <property type="entry name" value="Disease_R_plants"/>
</dbReference>
<protein>
    <recommendedName>
        <fullName evidence="5">TIR domain-containing protein</fullName>
    </recommendedName>
</protein>
<dbReference type="Gene3D" id="1.10.8.430">
    <property type="entry name" value="Helical domain of apoptotic protease-activating factors"/>
    <property type="match status" value="1"/>
</dbReference>
<dbReference type="InterPro" id="IPR002182">
    <property type="entry name" value="NB-ARC"/>
</dbReference>
<proteinExistence type="predicted"/>
<dbReference type="InterPro" id="IPR058192">
    <property type="entry name" value="WHD_ROQ1-like"/>
</dbReference>
<dbReference type="AlphaFoldDB" id="A0A2N9FSR3"/>
<dbReference type="EMBL" id="OIVN01001120">
    <property type="protein sequence ID" value="SPC90120.1"/>
    <property type="molecule type" value="Genomic_DNA"/>
</dbReference>
<dbReference type="PANTHER" id="PTHR11017:SF271">
    <property type="entry name" value="DISEASE RESISTANCE PROTEIN (TIR-NBS-LRR CLASS) FAMILY"/>
    <property type="match status" value="1"/>
</dbReference>
<evidence type="ECO:0000256" key="3">
    <source>
        <dbReference type="ARBA" id="ARBA00023027"/>
    </source>
</evidence>
<dbReference type="InterPro" id="IPR035897">
    <property type="entry name" value="Toll_tir_struct_dom_sf"/>
</dbReference>
<dbReference type="Pfam" id="PF00931">
    <property type="entry name" value="NB-ARC"/>
    <property type="match status" value="1"/>
</dbReference>
<dbReference type="Pfam" id="PF23282">
    <property type="entry name" value="WHD_ROQ1"/>
    <property type="match status" value="1"/>
</dbReference>
<evidence type="ECO:0000256" key="2">
    <source>
        <dbReference type="ARBA" id="ARBA00022737"/>
    </source>
</evidence>
<dbReference type="Gene3D" id="3.80.10.10">
    <property type="entry name" value="Ribonuclease Inhibitor"/>
    <property type="match status" value="1"/>
</dbReference>
<evidence type="ECO:0000256" key="4">
    <source>
        <dbReference type="SAM" id="MobiDB-lite"/>
    </source>
</evidence>
<dbReference type="SUPFAM" id="SSF52540">
    <property type="entry name" value="P-loop containing nucleoside triphosphate hydrolases"/>
    <property type="match status" value="1"/>
</dbReference>
<keyword evidence="1" id="KW-0433">Leucine-rich repeat</keyword>
<organism evidence="6">
    <name type="scientific">Fagus sylvatica</name>
    <name type="common">Beechnut</name>
    <dbReference type="NCBI Taxonomy" id="28930"/>
    <lineage>
        <taxon>Eukaryota</taxon>
        <taxon>Viridiplantae</taxon>
        <taxon>Streptophyta</taxon>
        <taxon>Embryophyta</taxon>
        <taxon>Tracheophyta</taxon>
        <taxon>Spermatophyta</taxon>
        <taxon>Magnoliopsida</taxon>
        <taxon>eudicotyledons</taxon>
        <taxon>Gunneridae</taxon>
        <taxon>Pentapetalae</taxon>
        <taxon>rosids</taxon>
        <taxon>fabids</taxon>
        <taxon>Fagales</taxon>
        <taxon>Fagaceae</taxon>
        <taxon>Fagus</taxon>
    </lineage>
</organism>
<dbReference type="GO" id="GO:0006952">
    <property type="term" value="P:defense response"/>
    <property type="evidence" value="ECO:0007669"/>
    <property type="project" value="InterPro"/>
</dbReference>